<protein>
    <recommendedName>
        <fullName evidence="5">Tryptophan-associated transmembrane protein (Trp_oprn_chp)</fullName>
    </recommendedName>
</protein>
<evidence type="ECO:0000256" key="2">
    <source>
        <dbReference type="SAM" id="Phobius"/>
    </source>
</evidence>
<gene>
    <name evidence="3" type="ORF">GCM10017774_61240</name>
</gene>
<evidence type="ECO:0000313" key="4">
    <source>
        <dbReference type="Proteomes" id="UP000605568"/>
    </source>
</evidence>
<dbReference type="EMBL" id="BNAR01000010">
    <property type="protein sequence ID" value="GHH51117.1"/>
    <property type="molecule type" value="Genomic_DNA"/>
</dbReference>
<dbReference type="Proteomes" id="UP000605568">
    <property type="component" value="Unassembled WGS sequence"/>
</dbReference>
<feature type="transmembrane region" description="Helical" evidence="2">
    <location>
        <begin position="29"/>
        <end position="47"/>
    </location>
</feature>
<keyword evidence="2" id="KW-1133">Transmembrane helix</keyword>
<dbReference type="RefSeq" id="WP_191302800.1">
    <property type="nucleotide sequence ID" value="NZ_BNAR01000010.1"/>
</dbReference>
<keyword evidence="2" id="KW-0812">Transmembrane</keyword>
<dbReference type="InterPro" id="IPR019051">
    <property type="entry name" value="Trp_biosyn_TM_oprn/chp"/>
</dbReference>
<comment type="caution">
    <text evidence="3">The sequence shown here is derived from an EMBL/GenBank/DDBJ whole genome shotgun (WGS) entry which is preliminary data.</text>
</comment>
<sequence length="137" mass="13881">MKADSPLWIAALLLVGAAGAFWGAGSVPVALLCLAAVAAVVALSGVVRRVLGAVLVVVGVVAAFSGHWLAIAGGVLVVASGVLQVALGARMPKIGMGGQKTRARDPETDLWRALERGDDPTDDLTGDANERGRSSNE</sequence>
<dbReference type="Pfam" id="PF09534">
    <property type="entry name" value="Trp_oprn_chp"/>
    <property type="match status" value="1"/>
</dbReference>
<accession>A0ABQ3MMM0</accession>
<keyword evidence="4" id="KW-1185">Reference proteome</keyword>
<evidence type="ECO:0008006" key="5">
    <source>
        <dbReference type="Google" id="ProtNLM"/>
    </source>
</evidence>
<reference evidence="4" key="1">
    <citation type="journal article" date="2019" name="Int. J. Syst. Evol. Microbiol.">
        <title>The Global Catalogue of Microorganisms (GCM) 10K type strain sequencing project: providing services to taxonomists for standard genome sequencing and annotation.</title>
        <authorList>
            <consortium name="The Broad Institute Genomics Platform"/>
            <consortium name="The Broad Institute Genome Sequencing Center for Infectious Disease"/>
            <person name="Wu L."/>
            <person name="Ma J."/>
        </authorList>
    </citation>
    <scope>NUCLEOTIDE SEQUENCE [LARGE SCALE GENOMIC DNA]</scope>
    <source>
        <strain evidence="4">CGMCC 4.7367</strain>
    </source>
</reference>
<feature type="region of interest" description="Disordered" evidence="1">
    <location>
        <begin position="95"/>
        <end position="137"/>
    </location>
</feature>
<evidence type="ECO:0000256" key="1">
    <source>
        <dbReference type="SAM" id="MobiDB-lite"/>
    </source>
</evidence>
<feature type="compositionally biased region" description="Basic and acidic residues" evidence="1">
    <location>
        <begin position="128"/>
        <end position="137"/>
    </location>
</feature>
<evidence type="ECO:0000313" key="3">
    <source>
        <dbReference type="EMBL" id="GHH51117.1"/>
    </source>
</evidence>
<keyword evidence="2" id="KW-0472">Membrane</keyword>
<feature type="compositionally biased region" description="Basic and acidic residues" evidence="1">
    <location>
        <begin position="102"/>
        <end position="119"/>
    </location>
</feature>
<feature type="transmembrane region" description="Helical" evidence="2">
    <location>
        <begin position="54"/>
        <end position="87"/>
    </location>
</feature>
<name>A0ABQ3MMM0_9PSEU</name>
<proteinExistence type="predicted"/>
<organism evidence="3 4">
    <name type="scientific">Lentzea cavernae</name>
    <dbReference type="NCBI Taxonomy" id="2020703"/>
    <lineage>
        <taxon>Bacteria</taxon>
        <taxon>Bacillati</taxon>
        <taxon>Actinomycetota</taxon>
        <taxon>Actinomycetes</taxon>
        <taxon>Pseudonocardiales</taxon>
        <taxon>Pseudonocardiaceae</taxon>
        <taxon>Lentzea</taxon>
    </lineage>
</organism>